<reference evidence="6" key="1">
    <citation type="submission" date="2022-07" db="EMBL/GenBank/DDBJ databases">
        <title>Phylogenomic reconstructions and comparative analyses of Kickxellomycotina fungi.</title>
        <authorList>
            <person name="Reynolds N.K."/>
            <person name="Stajich J.E."/>
            <person name="Barry K."/>
            <person name="Grigoriev I.V."/>
            <person name="Crous P."/>
            <person name="Smith M.E."/>
        </authorList>
    </citation>
    <scope>NUCLEOTIDE SEQUENCE</scope>
    <source>
        <strain evidence="6">NRRL 1565</strain>
    </source>
</reference>
<dbReference type="Pfam" id="PF05577">
    <property type="entry name" value="Peptidase_S28"/>
    <property type="match status" value="1"/>
</dbReference>
<keyword evidence="2" id="KW-0645">Protease</keyword>
<organism evidence="6 7">
    <name type="scientific">Coemansia guatemalensis</name>
    <dbReference type="NCBI Taxonomy" id="2761395"/>
    <lineage>
        <taxon>Eukaryota</taxon>
        <taxon>Fungi</taxon>
        <taxon>Fungi incertae sedis</taxon>
        <taxon>Zoopagomycota</taxon>
        <taxon>Kickxellomycotina</taxon>
        <taxon>Kickxellomycetes</taxon>
        <taxon>Kickxellales</taxon>
        <taxon>Kickxellaceae</taxon>
        <taxon>Coemansia</taxon>
    </lineage>
</organism>
<dbReference type="InterPro" id="IPR008758">
    <property type="entry name" value="Peptidase_S28"/>
</dbReference>
<dbReference type="PANTHER" id="PTHR11010">
    <property type="entry name" value="PROTEASE S28 PRO-X CARBOXYPEPTIDASE-RELATED"/>
    <property type="match status" value="1"/>
</dbReference>
<name>A0A9W8HWZ7_9FUNG</name>
<dbReference type="AlphaFoldDB" id="A0A9W8HWZ7"/>
<evidence type="ECO:0000256" key="5">
    <source>
        <dbReference type="ARBA" id="ARBA00023180"/>
    </source>
</evidence>
<dbReference type="GO" id="GO:0006508">
    <property type="term" value="P:proteolysis"/>
    <property type="evidence" value="ECO:0007669"/>
    <property type="project" value="UniProtKB-KW"/>
</dbReference>
<evidence type="ECO:0000256" key="1">
    <source>
        <dbReference type="ARBA" id="ARBA00011079"/>
    </source>
</evidence>
<dbReference type="EMBL" id="JANBUO010002208">
    <property type="protein sequence ID" value="KAJ2795396.1"/>
    <property type="molecule type" value="Genomic_DNA"/>
</dbReference>
<dbReference type="GO" id="GO:0008239">
    <property type="term" value="F:dipeptidyl-peptidase activity"/>
    <property type="evidence" value="ECO:0007669"/>
    <property type="project" value="TreeGrafter"/>
</dbReference>
<dbReference type="OrthoDB" id="1735038at2759"/>
<evidence type="ECO:0000313" key="7">
    <source>
        <dbReference type="Proteomes" id="UP001140094"/>
    </source>
</evidence>
<proteinExistence type="inferred from homology"/>
<evidence type="ECO:0000313" key="6">
    <source>
        <dbReference type="EMBL" id="KAJ2795396.1"/>
    </source>
</evidence>
<dbReference type="InterPro" id="IPR029058">
    <property type="entry name" value="AB_hydrolase_fold"/>
</dbReference>
<dbReference type="Gene3D" id="3.40.50.1820">
    <property type="entry name" value="alpha/beta hydrolase"/>
    <property type="match status" value="1"/>
</dbReference>
<protein>
    <submittedName>
        <fullName evidence="6">Uncharacterized protein</fullName>
    </submittedName>
</protein>
<gene>
    <name evidence="6" type="ORF">H4R20_005894</name>
</gene>
<comment type="similarity">
    <text evidence="1">Belongs to the peptidase S28 family.</text>
</comment>
<dbReference type="InterPro" id="IPR042269">
    <property type="entry name" value="Ser_carbopepase_S28_SKS"/>
</dbReference>
<dbReference type="Proteomes" id="UP001140094">
    <property type="component" value="Unassembled WGS sequence"/>
</dbReference>
<feature type="non-terminal residue" evidence="6">
    <location>
        <position position="1"/>
    </location>
</feature>
<sequence length="277" mass="30092">YYQFDQGFGRHLQALGCAEKFSQAIDAVDEILLSGNKTKITNLQQDLGVPSLTPQDTAGLLSGLGIAFSLAPVSTAGDLVDSNVCSFFNSTYQAPIAAYAAVIKNAIKQTGMTQESLIKMGDTSYGVDDYSLGQNNRVWYYMGCSWFGNWQVAPPSRTKLPRYRSRLVNLSYFEPNCQAKFGKGIAVPVDVAAYNRKWFTIVDGVSNIYYTSGSLDIWHDTTVLSAAGLLLKQLNGSSTFVINGATHVQDLSIAQPSDLASVRVSRAIGDALVSKWI</sequence>
<keyword evidence="5" id="KW-0325">Glycoprotein</keyword>
<keyword evidence="7" id="KW-1185">Reference proteome</keyword>
<keyword evidence="3" id="KW-0732">Signal</keyword>
<evidence type="ECO:0000256" key="2">
    <source>
        <dbReference type="ARBA" id="ARBA00022670"/>
    </source>
</evidence>
<dbReference type="Gene3D" id="1.20.120.980">
    <property type="entry name" value="Serine carboxypeptidase S28, SKS domain"/>
    <property type="match status" value="1"/>
</dbReference>
<dbReference type="GO" id="GO:0070008">
    <property type="term" value="F:serine-type exopeptidase activity"/>
    <property type="evidence" value="ECO:0007669"/>
    <property type="project" value="InterPro"/>
</dbReference>
<comment type="caution">
    <text evidence="6">The sequence shown here is derived from an EMBL/GenBank/DDBJ whole genome shotgun (WGS) entry which is preliminary data.</text>
</comment>
<evidence type="ECO:0000256" key="4">
    <source>
        <dbReference type="ARBA" id="ARBA00022801"/>
    </source>
</evidence>
<accession>A0A9W8HWZ7</accession>
<dbReference type="PANTHER" id="PTHR11010:SF38">
    <property type="entry name" value="LYSOSOMAL PRO-X CARBOXYPEPTIDASE"/>
    <property type="match status" value="1"/>
</dbReference>
<keyword evidence="4" id="KW-0378">Hydrolase</keyword>
<evidence type="ECO:0000256" key="3">
    <source>
        <dbReference type="ARBA" id="ARBA00022729"/>
    </source>
</evidence>